<dbReference type="PATRIC" id="fig|1028307.3.peg.4594"/>
<dbReference type="EMBL" id="CP002824">
    <property type="protein sequence ID" value="AEG99536.1"/>
    <property type="molecule type" value="Genomic_DNA"/>
</dbReference>
<keyword evidence="7" id="KW-0259">Enterobactin biosynthesis</keyword>
<dbReference type="PRINTS" id="PR01399">
    <property type="entry name" value="ENTSNTHTASED"/>
</dbReference>
<comment type="pathway">
    <text evidence="2">Siderophore biosynthesis; enterobactin biosynthesis.</text>
</comment>
<evidence type="ECO:0000256" key="11">
    <source>
        <dbReference type="ARBA" id="ARBA00049191"/>
    </source>
</evidence>
<dbReference type="GO" id="GO:0008897">
    <property type="term" value="F:holo-[acyl-carrier-protein] synthase activity"/>
    <property type="evidence" value="ECO:0007669"/>
    <property type="project" value="InterPro"/>
</dbReference>
<evidence type="ECO:0000256" key="3">
    <source>
        <dbReference type="ARBA" id="ARBA00008342"/>
    </source>
</evidence>
<comment type="cofactor">
    <cofactor evidence="13">
        <name>Mg(2+)</name>
        <dbReference type="ChEBI" id="CHEBI:18420"/>
    </cofactor>
</comment>
<evidence type="ECO:0000256" key="13">
    <source>
        <dbReference type="PIRSR" id="PIRSR603542-2"/>
    </source>
</evidence>
<reference evidence="16 17" key="1">
    <citation type="journal article" date="2012" name="J. Bacteriol.">
        <title>Complete genome sequence of Enterobacter aerogenes KCTC 2190.</title>
        <authorList>
            <person name="Shin S.H."/>
            <person name="Kim S."/>
            <person name="Kim J.Y."/>
            <person name="Lee S."/>
            <person name="Um Y."/>
            <person name="Oh M.K."/>
            <person name="Kim Y.R."/>
            <person name="Lee J."/>
            <person name="Yang K.S."/>
        </authorList>
    </citation>
    <scope>NUCLEOTIDE SEQUENCE [LARGE SCALE GENOMIC DNA]</scope>
    <source>
        <strain evidence="16 17">KCTC 2190</strain>
    </source>
</reference>
<dbReference type="eggNOG" id="COG2977">
    <property type="taxonomic scope" value="Bacteria"/>
</dbReference>
<feature type="binding site" evidence="12">
    <location>
        <position position="128"/>
    </location>
    <ligand>
        <name>CoA</name>
        <dbReference type="ChEBI" id="CHEBI:57287"/>
    </ligand>
</feature>
<dbReference type="AlphaFoldDB" id="A0A0H3FYC8"/>
<evidence type="ECO:0000256" key="10">
    <source>
        <dbReference type="ARBA" id="ARBA00049176"/>
    </source>
</evidence>
<dbReference type="GeneID" id="93312807"/>
<keyword evidence="13" id="KW-0460">Magnesium</keyword>
<evidence type="ECO:0000259" key="14">
    <source>
        <dbReference type="Pfam" id="PF01648"/>
    </source>
</evidence>
<comment type="function">
    <text evidence="1">Involved in the biosynthesis of the siderophore enterobactin (enterochelin), which is a macrocyclic trimeric lactone of N-(2,3-dihydroxybenzoyl)-serine. The serine trilactone serves as a scaffolding for the three catechol functionalities that provide hexadentate coordination for the tightly ligated iron(2+) atoms. Plays an essential role in the assembly of the enterobactin by catalyzing the transfer of the 4'-phosphopantetheine (Ppant) moiety from coenzyme A to the apo-domains of both EntB (ArCP domain) and EntF (PCP domain) to yield their holo-forms which make them competent for the activation of 2,3-dihydroxybenzoate (DHB) and L-serine, respectively.</text>
</comment>
<evidence type="ECO:0000313" key="16">
    <source>
        <dbReference type="EMBL" id="AEG99536.1"/>
    </source>
</evidence>
<protein>
    <recommendedName>
        <fullName evidence="5">Enterobactin synthase component D</fullName>
    </recommendedName>
    <alternativeName>
        <fullName evidence="8">4'-phosphopantetheinyl transferase EntD</fullName>
    </alternativeName>
    <alternativeName>
        <fullName evidence="9">Enterochelin synthase D</fullName>
    </alternativeName>
</protein>
<dbReference type="Proteomes" id="UP000008881">
    <property type="component" value="Chromosome"/>
</dbReference>
<feature type="binding site" evidence="12">
    <location>
        <begin position="106"/>
        <end position="107"/>
    </location>
    <ligand>
        <name>CoA</name>
        <dbReference type="ChEBI" id="CHEBI:57287"/>
    </ligand>
</feature>
<feature type="binding site" evidence="13">
    <location>
        <position position="129"/>
    </location>
    <ligand>
        <name>Mg(2+)</name>
        <dbReference type="ChEBI" id="CHEBI:18420"/>
    </ligand>
</feature>
<dbReference type="HOGENOM" id="CLU_075076_2_2_6"/>
<dbReference type="GO" id="GO:0005886">
    <property type="term" value="C:plasma membrane"/>
    <property type="evidence" value="ECO:0007669"/>
    <property type="project" value="TreeGrafter"/>
</dbReference>
<evidence type="ECO:0000259" key="15">
    <source>
        <dbReference type="Pfam" id="PF17837"/>
    </source>
</evidence>
<feature type="binding site" evidence="13">
    <location>
        <position position="130"/>
    </location>
    <ligand>
        <name>Mg(2+)</name>
        <dbReference type="ChEBI" id="CHEBI:18420"/>
    </ligand>
</feature>
<dbReference type="InterPro" id="IPR041354">
    <property type="entry name" value="4PPT_N"/>
</dbReference>
<evidence type="ECO:0000256" key="7">
    <source>
        <dbReference type="ARBA" id="ARBA00023191"/>
    </source>
</evidence>
<dbReference type="OrthoDB" id="8210607at2"/>
<keyword evidence="13" id="KW-0479">Metal-binding</keyword>
<keyword evidence="17" id="KW-1185">Reference proteome</keyword>
<keyword evidence="6" id="KW-0808">Transferase</keyword>
<dbReference type="RefSeq" id="WP_015705999.1">
    <property type="nucleotide sequence ID" value="NC_015663.1"/>
</dbReference>
<dbReference type="UniPathway" id="UPA00017"/>
<evidence type="ECO:0000256" key="2">
    <source>
        <dbReference type="ARBA" id="ARBA00004993"/>
    </source>
</evidence>
<accession>A0A0H3FYC8</accession>
<comment type="similarity">
    <text evidence="3">Belongs to the P-Pant transferase superfamily. EntD family.</text>
</comment>
<feature type="binding site" evidence="13">
    <location>
        <position position="128"/>
    </location>
    <ligand>
        <name>Mg(2+)</name>
        <dbReference type="ChEBI" id="CHEBI:18420"/>
    </ligand>
</feature>
<evidence type="ECO:0000256" key="9">
    <source>
        <dbReference type="ARBA" id="ARBA00031996"/>
    </source>
</evidence>
<feature type="domain" description="4'-phosphopantetheinyl transferase N-terminal" evidence="15">
    <location>
        <begin position="56"/>
        <end position="117"/>
    </location>
</feature>
<comment type="catalytic activity">
    <reaction evidence="10">
        <text>apo-[aryl-carrier protein] + CoA = holo-[aryl-carrier protein] + adenosine 3',5'-bisphosphate + H(+)</text>
        <dbReference type="Rhea" id="RHEA:48404"/>
        <dbReference type="Rhea" id="RHEA-COMP:15903"/>
        <dbReference type="Rhea" id="RHEA-COMP:17557"/>
        <dbReference type="ChEBI" id="CHEBI:15378"/>
        <dbReference type="ChEBI" id="CHEBI:29999"/>
        <dbReference type="ChEBI" id="CHEBI:57287"/>
        <dbReference type="ChEBI" id="CHEBI:58343"/>
        <dbReference type="ChEBI" id="CHEBI:64479"/>
    </reaction>
</comment>
<dbReference type="InterPro" id="IPR008278">
    <property type="entry name" value="4-PPantetheinyl_Trfase_dom"/>
</dbReference>
<evidence type="ECO:0000256" key="1">
    <source>
        <dbReference type="ARBA" id="ARBA00003937"/>
    </source>
</evidence>
<feature type="binding site" evidence="12">
    <location>
        <position position="172"/>
    </location>
    <ligand>
        <name>CoA</name>
        <dbReference type="ChEBI" id="CHEBI:57287"/>
    </ligand>
</feature>
<proteinExistence type="inferred from homology"/>
<evidence type="ECO:0000256" key="5">
    <source>
        <dbReference type="ARBA" id="ARBA00019087"/>
    </source>
</evidence>
<dbReference type="PANTHER" id="PTHR38096">
    <property type="entry name" value="ENTEROBACTIN SYNTHASE COMPONENT D"/>
    <property type="match status" value="1"/>
</dbReference>
<dbReference type="Pfam" id="PF01648">
    <property type="entry name" value="ACPS"/>
    <property type="match status" value="1"/>
</dbReference>
<feature type="domain" description="4'-phosphopantetheinyl transferase" evidence="14">
    <location>
        <begin position="126"/>
        <end position="216"/>
    </location>
</feature>
<dbReference type="KEGG" id="eae:EAE_23185"/>
<dbReference type="GO" id="GO:0000287">
    <property type="term" value="F:magnesium ion binding"/>
    <property type="evidence" value="ECO:0007669"/>
    <property type="project" value="InterPro"/>
</dbReference>
<sequence>MFIVTDTFRDLPFIQHAECGYLRADPALKFCRVRFARTQLQDALFNQYAVPFPSSLAGAVVKRKAEYLAGRYCAHYLLRQAGCLEPVLSAADRAPVWPAGWRGSVSHSEDIAIAVVAAEADGRYPGVDIEHLQPGVMLESADMFVSRTEQTLLSCCGLDMEWALLLAFSAKESLFKALYPRVQQMFDFDAAAIVALDPAKQRFTLRLNKTLSDAFAAGSQFSGEYHFSEGSVLTCLC</sequence>
<dbReference type="InterPro" id="IPR003542">
    <property type="entry name" value="Enbac_synth_compD-like"/>
</dbReference>
<gene>
    <name evidence="16" type="ordered locus">EAE_23185</name>
</gene>
<dbReference type="InterPro" id="IPR037143">
    <property type="entry name" value="4-PPantetheinyl_Trfase_dom_sf"/>
</dbReference>
<comment type="subunit">
    <text evidence="4">EntB, EntD, EntE, and EntF form a multienzyme complex called enterobactin synthase.</text>
</comment>
<name>A0A0H3FYC8_KLEAK</name>
<evidence type="ECO:0000256" key="8">
    <source>
        <dbReference type="ARBA" id="ARBA00029894"/>
    </source>
</evidence>
<evidence type="ECO:0000313" key="17">
    <source>
        <dbReference type="Proteomes" id="UP000008881"/>
    </source>
</evidence>
<dbReference type="PANTHER" id="PTHR38096:SF1">
    <property type="entry name" value="ENTEROBACTIN SYNTHASE COMPONENT D"/>
    <property type="match status" value="1"/>
</dbReference>
<dbReference type="GO" id="GO:0009366">
    <property type="term" value="C:enterobactin synthetase complex"/>
    <property type="evidence" value="ECO:0007669"/>
    <property type="project" value="InterPro"/>
</dbReference>
<dbReference type="SUPFAM" id="SSF56214">
    <property type="entry name" value="4'-phosphopantetheinyl transferase"/>
    <property type="match status" value="1"/>
</dbReference>
<evidence type="ECO:0000256" key="12">
    <source>
        <dbReference type="PIRSR" id="PIRSR603542-1"/>
    </source>
</evidence>
<feature type="binding site" evidence="12">
    <location>
        <position position="176"/>
    </location>
    <ligand>
        <name>CoA</name>
        <dbReference type="ChEBI" id="CHEBI:57287"/>
    </ligand>
</feature>
<feature type="binding site" evidence="12">
    <location>
        <position position="71"/>
    </location>
    <ligand>
        <name>CoA</name>
        <dbReference type="ChEBI" id="CHEBI:57287"/>
    </ligand>
</feature>
<feature type="binding site" evidence="12">
    <location>
        <position position="63"/>
    </location>
    <ligand>
        <name>CoA</name>
        <dbReference type="ChEBI" id="CHEBI:57287"/>
    </ligand>
</feature>
<dbReference type="GO" id="GO:0009239">
    <property type="term" value="P:enterobactin biosynthetic process"/>
    <property type="evidence" value="ECO:0007669"/>
    <property type="project" value="UniProtKB-UniPathway"/>
</dbReference>
<organism evidence="16 17">
    <name type="scientific">Klebsiella aerogenes (strain ATCC 13048 / DSM 30053 / CCUG 1429 / JCM 1235 / KCTC 2190 / NBRC 13534 / NCIMB 10102 / NCTC 10006 / CDC 819-56)</name>
    <name type="common">Enterobacter aerogenes</name>
    <dbReference type="NCBI Taxonomy" id="1028307"/>
    <lineage>
        <taxon>Bacteria</taxon>
        <taxon>Pseudomonadati</taxon>
        <taxon>Pseudomonadota</taxon>
        <taxon>Gammaproteobacteria</taxon>
        <taxon>Enterobacterales</taxon>
        <taxon>Enterobacteriaceae</taxon>
        <taxon>Klebsiella/Raoultella group</taxon>
        <taxon>Klebsiella</taxon>
    </lineage>
</organism>
<evidence type="ECO:0000256" key="4">
    <source>
        <dbReference type="ARBA" id="ARBA00011503"/>
    </source>
</evidence>
<dbReference type="Pfam" id="PF17837">
    <property type="entry name" value="4PPT_N"/>
    <property type="match status" value="1"/>
</dbReference>
<comment type="catalytic activity">
    <reaction evidence="11">
        <text>apo-[peptidyl-carrier protein] + CoA = holo-[peptidyl-carrier protein] + adenosine 3',5'-bisphosphate + H(+)</text>
        <dbReference type="Rhea" id="RHEA:46228"/>
        <dbReference type="Rhea" id="RHEA-COMP:11479"/>
        <dbReference type="Rhea" id="RHEA-COMP:11480"/>
        <dbReference type="ChEBI" id="CHEBI:15378"/>
        <dbReference type="ChEBI" id="CHEBI:29999"/>
        <dbReference type="ChEBI" id="CHEBI:57287"/>
        <dbReference type="ChEBI" id="CHEBI:58343"/>
        <dbReference type="ChEBI" id="CHEBI:64479"/>
    </reaction>
</comment>
<evidence type="ECO:0000256" key="6">
    <source>
        <dbReference type="ARBA" id="ARBA00022679"/>
    </source>
</evidence>